<protein>
    <recommendedName>
        <fullName evidence="7">Oxidoreductase FAD/NAD(P)-binding domain-containing protein</fullName>
    </recommendedName>
</protein>
<evidence type="ECO:0000256" key="1">
    <source>
        <dbReference type="ARBA" id="ARBA00001974"/>
    </source>
</evidence>
<sequence length="377" mass="41050">MAPKCTSFRFAPGPAVGPQAPKGAARAPSTGPHEFLHRPYGWKAEEVGHAAGPGLRSRAGSSSMPVPINLFSRADTLKIRLEHRELASHYSAYSRLPPGCQPSAAAEALARVAPEENMGPPDEAFHLVFSYDPSILSAKTGAPFHYLEGQSVSFVNLADTRKGSHNAEGPVAKPRLYSCVRRHRFWGPDGQHDPSKDGLCSSLLCTAPIGTQFEIAGPVGAALILPEDRKTPIVFACTGTGVAPLRSFLRRILAEPREGRVVAYIGAARASTTPYAHEWRELSRRLPTETLQLRFAYSREMKAPGGGKLYVQHLIDEDGGAIIDLLQQGAVMYTCGRRDMLPPIKSALQAAAERCNMAFEPFLKQLVATKRWRTEVY</sequence>
<dbReference type="InterPro" id="IPR015701">
    <property type="entry name" value="FNR"/>
</dbReference>
<keyword evidence="5" id="KW-0560">Oxidoreductase</keyword>
<dbReference type="SUPFAM" id="SSF52343">
    <property type="entry name" value="Ferredoxin reductase-like, C-terminal NADP-linked domain"/>
    <property type="match status" value="1"/>
</dbReference>
<dbReference type="InterPro" id="IPR001433">
    <property type="entry name" value="OxRdtase_FAD/NAD-bd"/>
</dbReference>
<feature type="domain" description="Oxidoreductase FAD/NAD(P)-binding" evidence="7">
    <location>
        <begin position="237"/>
        <end position="341"/>
    </location>
</feature>
<evidence type="ECO:0000256" key="4">
    <source>
        <dbReference type="ARBA" id="ARBA00022857"/>
    </source>
</evidence>
<dbReference type="VEuPathDB" id="ToxoDB:cyc_06148"/>
<organism evidence="8 9">
    <name type="scientific">Cyclospora cayetanensis</name>
    <dbReference type="NCBI Taxonomy" id="88456"/>
    <lineage>
        <taxon>Eukaryota</taxon>
        <taxon>Sar</taxon>
        <taxon>Alveolata</taxon>
        <taxon>Apicomplexa</taxon>
        <taxon>Conoidasida</taxon>
        <taxon>Coccidia</taxon>
        <taxon>Eucoccidiorida</taxon>
        <taxon>Eimeriorina</taxon>
        <taxon>Eimeriidae</taxon>
        <taxon>Cyclospora</taxon>
    </lineage>
</organism>
<reference evidence="8 9" key="1">
    <citation type="journal article" date="2016" name="BMC Genomics">
        <title>Comparative genomics reveals Cyclospora cayetanensis possesses coccidia-like metabolism and invasion components but unique surface antigens.</title>
        <authorList>
            <person name="Liu S."/>
            <person name="Wang L."/>
            <person name="Zheng H."/>
            <person name="Xu Z."/>
            <person name="Roellig D.M."/>
            <person name="Li N."/>
            <person name="Frace M.A."/>
            <person name="Tang K."/>
            <person name="Arrowood M.J."/>
            <person name="Moss D.M."/>
            <person name="Zhang L."/>
            <person name="Feng Y."/>
            <person name="Xiao L."/>
        </authorList>
    </citation>
    <scope>NUCLEOTIDE SEQUENCE [LARGE SCALE GENOMIC DNA]</scope>
    <source>
        <strain evidence="8 9">CHN_HEN01</strain>
    </source>
</reference>
<dbReference type="Pfam" id="PF00175">
    <property type="entry name" value="NAD_binding_1"/>
    <property type="match status" value="1"/>
</dbReference>
<dbReference type="GO" id="GO:0016491">
    <property type="term" value="F:oxidoreductase activity"/>
    <property type="evidence" value="ECO:0007669"/>
    <property type="project" value="UniProtKB-KW"/>
</dbReference>
<keyword evidence="2" id="KW-0285">Flavoprotein</keyword>
<evidence type="ECO:0000256" key="2">
    <source>
        <dbReference type="ARBA" id="ARBA00022630"/>
    </source>
</evidence>
<keyword evidence="4" id="KW-0521">NADP</keyword>
<keyword evidence="3" id="KW-0274">FAD</keyword>
<dbReference type="PANTHER" id="PTHR43314">
    <property type="match status" value="1"/>
</dbReference>
<evidence type="ECO:0000256" key="3">
    <source>
        <dbReference type="ARBA" id="ARBA00022827"/>
    </source>
</evidence>
<dbReference type="Proteomes" id="UP000095192">
    <property type="component" value="Unassembled WGS sequence"/>
</dbReference>
<dbReference type="VEuPathDB" id="ToxoDB:LOC34622382"/>
<gene>
    <name evidence="8" type="ORF">cyc_06148</name>
</gene>
<evidence type="ECO:0000256" key="6">
    <source>
        <dbReference type="SAM" id="MobiDB-lite"/>
    </source>
</evidence>
<evidence type="ECO:0000256" key="5">
    <source>
        <dbReference type="ARBA" id="ARBA00023002"/>
    </source>
</evidence>
<dbReference type="SUPFAM" id="SSF63380">
    <property type="entry name" value="Riboflavin synthase domain-like"/>
    <property type="match status" value="1"/>
</dbReference>
<comment type="cofactor">
    <cofactor evidence="1">
        <name>FAD</name>
        <dbReference type="ChEBI" id="CHEBI:57692"/>
    </cofactor>
</comment>
<dbReference type="InterPro" id="IPR001709">
    <property type="entry name" value="Flavoprot_Pyr_Nucl_cyt_Rdtase"/>
</dbReference>
<keyword evidence="9" id="KW-1185">Reference proteome</keyword>
<dbReference type="PRINTS" id="PR00371">
    <property type="entry name" value="FPNCR"/>
</dbReference>
<feature type="region of interest" description="Disordered" evidence="6">
    <location>
        <begin position="1"/>
        <end position="36"/>
    </location>
</feature>
<evidence type="ECO:0000313" key="8">
    <source>
        <dbReference type="EMBL" id="OEH76008.1"/>
    </source>
</evidence>
<dbReference type="InterPro" id="IPR039261">
    <property type="entry name" value="FNR_nucleotide-bd"/>
</dbReference>
<dbReference type="Gene3D" id="2.40.30.10">
    <property type="entry name" value="Translation factors"/>
    <property type="match status" value="1"/>
</dbReference>
<evidence type="ECO:0000313" key="9">
    <source>
        <dbReference type="Proteomes" id="UP000095192"/>
    </source>
</evidence>
<proteinExistence type="predicted"/>
<dbReference type="InParanoid" id="A0A1D3CXT1"/>
<dbReference type="Gene3D" id="3.40.50.80">
    <property type="entry name" value="Nucleotide-binding domain of ferredoxin-NADP reductase (FNR) module"/>
    <property type="match status" value="1"/>
</dbReference>
<accession>A0A1D3CXT1</accession>
<evidence type="ECO:0000259" key="7">
    <source>
        <dbReference type="Pfam" id="PF00175"/>
    </source>
</evidence>
<comment type="caution">
    <text evidence="8">The sequence shown here is derived from an EMBL/GenBank/DDBJ whole genome shotgun (WGS) entry which is preliminary data.</text>
</comment>
<dbReference type="AlphaFoldDB" id="A0A1D3CXT1"/>
<name>A0A1D3CXT1_9EIME</name>
<dbReference type="EMBL" id="JROU02001561">
    <property type="protein sequence ID" value="OEH76008.1"/>
    <property type="molecule type" value="Genomic_DNA"/>
</dbReference>
<dbReference type="InterPro" id="IPR017938">
    <property type="entry name" value="Riboflavin_synthase-like_b-brl"/>
</dbReference>